<organism evidence="1 2">
    <name type="scientific">Gordonia malaquae NBRC 108250</name>
    <dbReference type="NCBI Taxonomy" id="1223542"/>
    <lineage>
        <taxon>Bacteria</taxon>
        <taxon>Bacillati</taxon>
        <taxon>Actinomycetota</taxon>
        <taxon>Actinomycetes</taxon>
        <taxon>Mycobacteriales</taxon>
        <taxon>Gordoniaceae</taxon>
        <taxon>Gordonia</taxon>
    </lineage>
</organism>
<evidence type="ECO:0008006" key="3">
    <source>
        <dbReference type="Google" id="ProtNLM"/>
    </source>
</evidence>
<name>M3UZ43_GORML</name>
<protein>
    <recommendedName>
        <fullName evidence="3">Minor tail protein</fullName>
    </recommendedName>
</protein>
<sequence length="354" mass="37472">MAITYFGTQGTVTESTGAGRWARAGVPFMVRTPDDFKVTAVTGLQRTVQVAAGSALVCGVSTVETAARQLQLAANTGSQVRLDLVVLRLVWAGLGASTAVLDIKQGTPGAVNPPTPTRTPGTVYEAPLAVVRMAPNTGQLTGSAVFPIAPYGGKGGPLHTLQAQWIQLVDAPVGTELVTDTNAWRYRRLTDGSWSIIESNLQPWSTWAPQLTSAGGGNVVLGTGGIMVGRYKIIRNMLYGEFEIRKGTSGSDFRWGNISVALPAPVGTYTTDRWCPAHLATPATGLMDWRAQVLCSSGSTSGLIFAASSSVDVRMRAWRSAASSPAQPDTGYPRIVNQYTEGLVVTGQLRYIVD</sequence>
<proteinExistence type="predicted"/>
<comment type="caution">
    <text evidence="1">The sequence shown here is derived from an EMBL/GenBank/DDBJ whole genome shotgun (WGS) entry which is preliminary data.</text>
</comment>
<dbReference type="Proteomes" id="UP000035009">
    <property type="component" value="Unassembled WGS sequence"/>
</dbReference>
<dbReference type="AlphaFoldDB" id="M3UZ43"/>
<evidence type="ECO:0000313" key="1">
    <source>
        <dbReference type="EMBL" id="GAC81217.1"/>
    </source>
</evidence>
<gene>
    <name evidence="1" type="ORF">GM1_030_00460</name>
</gene>
<dbReference type="RefSeq" id="WP_008380806.1">
    <property type="nucleotide sequence ID" value="NZ_BAOP01000030.1"/>
</dbReference>
<dbReference type="STRING" id="410332.SAMN04488550_4115"/>
<accession>M3UZ43</accession>
<evidence type="ECO:0000313" key="2">
    <source>
        <dbReference type="Proteomes" id="UP000035009"/>
    </source>
</evidence>
<dbReference type="EMBL" id="BAOP01000030">
    <property type="protein sequence ID" value="GAC81217.1"/>
    <property type="molecule type" value="Genomic_DNA"/>
</dbReference>
<reference evidence="1 2" key="1">
    <citation type="submission" date="2013-02" db="EMBL/GenBank/DDBJ databases">
        <title>Whole genome shotgun sequence of Gordonia malaquae NBRC 108250.</title>
        <authorList>
            <person name="Yoshida I."/>
            <person name="Hosoyama A."/>
            <person name="Tsuchikane K."/>
            <person name="Ando Y."/>
            <person name="Baba S."/>
            <person name="Ohji S."/>
            <person name="Hamada M."/>
            <person name="Tamura T."/>
            <person name="Yamazoe A."/>
            <person name="Yamazaki S."/>
            <person name="Fujita N."/>
        </authorList>
    </citation>
    <scope>NUCLEOTIDE SEQUENCE [LARGE SCALE GENOMIC DNA]</scope>
    <source>
        <strain evidence="1 2">NBRC 108250</strain>
    </source>
</reference>
<keyword evidence="2" id="KW-1185">Reference proteome</keyword>